<protein>
    <submittedName>
        <fullName evidence="3">LapA family protein</fullName>
    </submittedName>
</protein>
<keyword evidence="2" id="KW-0812">Transmembrane</keyword>
<feature type="transmembrane region" description="Helical" evidence="2">
    <location>
        <begin position="43"/>
        <end position="66"/>
    </location>
</feature>
<sequence>MAVIRLTLLVAVLGGLTLLLVQNLSPALPLVFLGMRSQPLPLALWILFSTAAGAGTSLLITSLFRLSSYFGGQPRQVPPKSTTSRRSTANRKEEFTPPPPSKEPANKTDYASNDEFDDWETNSADDDWDIEEKPRNATTNNSQSDSFSDSSTYERPQQPKSGTKSGSTYSYSYREPKNTAAGKTESVYDADYRVIIPPYQPPPKDTANDDDDDWGFDDDE</sequence>
<evidence type="ECO:0000313" key="4">
    <source>
        <dbReference type="Proteomes" id="UP000661112"/>
    </source>
</evidence>
<feature type="compositionally biased region" description="Acidic residues" evidence="1">
    <location>
        <begin position="208"/>
        <end position="220"/>
    </location>
</feature>
<proteinExistence type="predicted"/>
<accession>A0ABR8D0W9</accession>
<feature type="compositionally biased region" description="Low complexity" evidence="1">
    <location>
        <begin position="142"/>
        <end position="151"/>
    </location>
</feature>
<keyword evidence="2" id="KW-1133">Transmembrane helix</keyword>
<gene>
    <name evidence="3" type="ORF">H6G83_09370</name>
</gene>
<evidence type="ECO:0000256" key="2">
    <source>
        <dbReference type="SAM" id="Phobius"/>
    </source>
</evidence>
<keyword evidence="4" id="KW-1185">Reference proteome</keyword>
<comment type="caution">
    <text evidence="3">The sequence shown here is derived from an EMBL/GenBank/DDBJ whole genome shotgun (WGS) entry which is preliminary data.</text>
</comment>
<dbReference type="Proteomes" id="UP000661112">
    <property type="component" value="Unassembled WGS sequence"/>
</dbReference>
<name>A0ABR8D0W9_9NOST</name>
<dbReference type="EMBL" id="JACJSG010000010">
    <property type="protein sequence ID" value="MBD2500819.1"/>
    <property type="molecule type" value="Genomic_DNA"/>
</dbReference>
<organism evidence="3 4">
    <name type="scientific">Anabaena azotica FACHB-119</name>
    <dbReference type="NCBI Taxonomy" id="947527"/>
    <lineage>
        <taxon>Bacteria</taxon>
        <taxon>Bacillati</taxon>
        <taxon>Cyanobacteriota</taxon>
        <taxon>Cyanophyceae</taxon>
        <taxon>Nostocales</taxon>
        <taxon>Nostocaceae</taxon>
        <taxon>Anabaena</taxon>
        <taxon>Anabaena azotica</taxon>
    </lineage>
</organism>
<reference evidence="3 4" key="1">
    <citation type="journal article" date="2020" name="ISME J.">
        <title>Comparative genomics reveals insights into cyanobacterial evolution and habitat adaptation.</title>
        <authorList>
            <person name="Chen M.Y."/>
            <person name="Teng W.K."/>
            <person name="Zhao L."/>
            <person name="Hu C.X."/>
            <person name="Zhou Y.K."/>
            <person name="Han B.P."/>
            <person name="Song L.R."/>
            <person name="Shu W.S."/>
        </authorList>
    </citation>
    <scope>NUCLEOTIDE SEQUENCE [LARGE SCALE GENOMIC DNA]</scope>
    <source>
        <strain evidence="3 4">FACHB-119</strain>
    </source>
</reference>
<evidence type="ECO:0000313" key="3">
    <source>
        <dbReference type="EMBL" id="MBD2500819.1"/>
    </source>
</evidence>
<feature type="compositionally biased region" description="Acidic residues" evidence="1">
    <location>
        <begin position="112"/>
        <end position="130"/>
    </location>
</feature>
<keyword evidence="2" id="KW-0472">Membrane</keyword>
<feature type="compositionally biased region" description="Low complexity" evidence="1">
    <location>
        <begin position="160"/>
        <end position="173"/>
    </location>
</feature>
<evidence type="ECO:0000256" key="1">
    <source>
        <dbReference type="SAM" id="MobiDB-lite"/>
    </source>
</evidence>
<dbReference type="RefSeq" id="WP_190470410.1">
    <property type="nucleotide sequence ID" value="NZ_JACJSG010000010.1"/>
</dbReference>
<feature type="region of interest" description="Disordered" evidence="1">
    <location>
        <begin position="73"/>
        <end position="220"/>
    </location>
</feature>